<name>A0A9D0ZDA6_9FIRM</name>
<protein>
    <submittedName>
        <fullName evidence="2">MBL fold metallo-hydrolase</fullName>
    </submittedName>
</protein>
<dbReference type="InterPro" id="IPR052926">
    <property type="entry name" value="Metallo-beta-lactamase_dom"/>
</dbReference>
<dbReference type="PANTHER" id="PTHR13754:SF13">
    <property type="entry name" value="METALLO-BETA-LACTAMASE SUPERFAMILY PROTEIN (AFU_ORTHOLOGUE AFUA_3G07630)"/>
    <property type="match status" value="1"/>
</dbReference>
<dbReference type="AlphaFoldDB" id="A0A9D0ZDA6"/>
<dbReference type="Pfam" id="PF00753">
    <property type="entry name" value="Lactamase_B"/>
    <property type="match status" value="1"/>
</dbReference>
<accession>A0A9D0ZDA6</accession>
<dbReference type="SMART" id="SM00849">
    <property type="entry name" value="Lactamase_B"/>
    <property type="match status" value="1"/>
</dbReference>
<dbReference type="EMBL" id="DVGA01000044">
    <property type="protein sequence ID" value="HIQ78498.1"/>
    <property type="molecule type" value="Genomic_DNA"/>
</dbReference>
<reference evidence="2" key="1">
    <citation type="submission" date="2020-10" db="EMBL/GenBank/DDBJ databases">
        <authorList>
            <person name="Gilroy R."/>
        </authorList>
    </citation>
    <scope>NUCLEOTIDE SEQUENCE</scope>
    <source>
        <strain evidence="2">ChiBcolR7-354</strain>
    </source>
</reference>
<feature type="domain" description="Metallo-beta-lactamase" evidence="1">
    <location>
        <begin position="19"/>
        <end position="241"/>
    </location>
</feature>
<evidence type="ECO:0000259" key="1">
    <source>
        <dbReference type="SMART" id="SM00849"/>
    </source>
</evidence>
<gene>
    <name evidence="2" type="ORF">IAB77_04500</name>
</gene>
<evidence type="ECO:0000313" key="2">
    <source>
        <dbReference type="EMBL" id="HIQ78498.1"/>
    </source>
</evidence>
<dbReference type="InterPro" id="IPR041712">
    <property type="entry name" value="DHPS-like_MBL-fold"/>
</dbReference>
<evidence type="ECO:0000313" key="3">
    <source>
        <dbReference type="Proteomes" id="UP000824262"/>
    </source>
</evidence>
<reference evidence="2" key="2">
    <citation type="journal article" date="2021" name="PeerJ">
        <title>Extensive microbial diversity within the chicken gut microbiome revealed by metagenomics and culture.</title>
        <authorList>
            <person name="Gilroy R."/>
            <person name="Ravi A."/>
            <person name="Getino M."/>
            <person name="Pursley I."/>
            <person name="Horton D.L."/>
            <person name="Alikhan N.F."/>
            <person name="Baker D."/>
            <person name="Gharbi K."/>
            <person name="Hall N."/>
            <person name="Watson M."/>
            <person name="Adriaenssens E.M."/>
            <person name="Foster-Nyarko E."/>
            <person name="Jarju S."/>
            <person name="Secka A."/>
            <person name="Antonio M."/>
            <person name="Oren A."/>
            <person name="Chaudhuri R.R."/>
            <person name="La Ragione R."/>
            <person name="Hildebrand F."/>
            <person name="Pallen M.J."/>
        </authorList>
    </citation>
    <scope>NUCLEOTIDE SEQUENCE</scope>
    <source>
        <strain evidence="2">ChiBcolR7-354</strain>
    </source>
</reference>
<dbReference type="Proteomes" id="UP000824262">
    <property type="component" value="Unassembled WGS sequence"/>
</dbReference>
<dbReference type="CDD" id="cd07713">
    <property type="entry name" value="DHPS-like_MBL-fold"/>
    <property type="match status" value="1"/>
</dbReference>
<comment type="caution">
    <text evidence="2">The sequence shown here is derived from an EMBL/GenBank/DDBJ whole genome shotgun (WGS) entry which is preliminary data.</text>
</comment>
<organism evidence="2 3">
    <name type="scientific">Candidatus Scatomorpha intestinavium</name>
    <dbReference type="NCBI Taxonomy" id="2840922"/>
    <lineage>
        <taxon>Bacteria</taxon>
        <taxon>Bacillati</taxon>
        <taxon>Bacillota</taxon>
        <taxon>Clostridia</taxon>
        <taxon>Eubacteriales</taxon>
        <taxon>Candidatus Scatomorpha</taxon>
    </lineage>
</organism>
<dbReference type="InterPro" id="IPR036866">
    <property type="entry name" value="RibonucZ/Hydroxyglut_hydro"/>
</dbReference>
<dbReference type="SUPFAM" id="SSF56281">
    <property type="entry name" value="Metallo-hydrolase/oxidoreductase"/>
    <property type="match status" value="1"/>
</dbReference>
<sequence>MKTTCLMDNVARDGYECAHGLSLYVEACSRRFLFDLGPGDGYIGNAARAGIDLSGCEFAVISHAHDDHGGGLAAFLEKCPGAPVYLREGGFEPRWSHPAEGVSKPIGLDASLAESGRIVYTGEKYVISPGLTLFAGVHGRELFSGANRVLFGPDNVTPDDFSHEQDLLIEENGKRVLIAGCAHNGIVNILSRCAELCPEPPDAVIGGFHLMIPATGETDDALTDALAERLAQLPTRFYTCHCTGLKSFERLKERMGEQISYLAAGDTLEF</sequence>
<proteinExistence type="predicted"/>
<dbReference type="GO" id="GO:0016740">
    <property type="term" value="F:transferase activity"/>
    <property type="evidence" value="ECO:0007669"/>
    <property type="project" value="TreeGrafter"/>
</dbReference>
<dbReference type="Gene3D" id="3.60.15.10">
    <property type="entry name" value="Ribonuclease Z/Hydroxyacylglutathione hydrolase-like"/>
    <property type="match status" value="1"/>
</dbReference>
<dbReference type="PANTHER" id="PTHR13754">
    <property type="entry name" value="METALLO-BETA-LACTAMASE SUPERFAMILY PROTEIN"/>
    <property type="match status" value="1"/>
</dbReference>
<dbReference type="InterPro" id="IPR001279">
    <property type="entry name" value="Metallo-B-lactamas"/>
</dbReference>